<dbReference type="InterPro" id="IPR032710">
    <property type="entry name" value="NTF2-like_dom_sf"/>
</dbReference>
<dbReference type="HOGENOM" id="CLU_132094_0_0_0"/>
<dbReference type="KEGG" id="pbs:Plabr_4318"/>
<dbReference type="Pfam" id="PF13474">
    <property type="entry name" value="SnoaL_3"/>
    <property type="match status" value="1"/>
</dbReference>
<dbReference type="eggNOG" id="COG4319">
    <property type="taxonomic scope" value="Bacteria"/>
</dbReference>
<name>F0SJQ3_RUBBR</name>
<dbReference type="AlphaFoldDB" id="F0SJQ3"/>
<evidence type="ECO:0000259" key="1">
    <source>
        <dbReference type="Pfam" id="PF13474"/>
    </source>
</evidence>
<accession>F0SJQ3</accession>
<dbReference type="Gene3D" id="3.10.450.50">
    <property type="match status" value="1"/>
</dbReference>
<sequence length="181" mass="20493">MFTETNAKSDEAIIRQMIDDWSRALEAGDSEALTVNYTEDSVLFDACPPYKTVGKEGIKQVWEQCLPYFPEKFVSEHRDLQVEVSGDLAFVYGLHHFIPDPPDHPCGQNWLRITVCFCRIDGVWKVLHEHVSTPFNPMNNEIWPIADPAKLDMPDYAAMGDLPPLPENAEIVDIDRTSGNS</sequence>
<gene>
    <name evidence="2" type="ordered locus">Plabr_4318</name>
</gene>
<dbReference type="InterPro" id="IPR037401">
    <property type="entry name" value="SnoaL-like"/>
</dbReference>
<evidence type="ECO:0000313" key="2">
    <source>
        <dbReference type="EMBL" id="ADY61891.1"/>
    </source>
</evidence>
<dbReference type="STRING" id="756272.Plabr_4318"/>
<reference evidence="3" key="1">
    <citation type="submission" date="2011-02" db="EMBL/GenBank/DDBJ databases">
        <title>The complete genome of Planctomyces brasiliensis DSM 5305.</title>
        <authorList>
            <person name="Lucas S."/>
            <person name="Copeland A."/>
            <person name="Lapidus A."/>
            <person name="Bruce D."/>
            <person name="Goodwin L."/>
            <person name="Pitluck S."/>
            <person name="Kyrpides N."/>
            <person name="Mavromatis K."/>
            <person name="Pagani I."/>
            <person name="Ivanova N."/>
            <person name="Ovchinnikova G."/>
            <person name="Lu M."/>
            <person name="Detter J.C."/>
            <person name="Han C."/>
            <person name="Land M."/>
            <person name="Hauser L."/>
            <person name="Markowitz V."/>
            <person name="Cheng J.-F."/>
            <person name="Hugenholtz P."/>
            <person name="Woyke T."/>
            <person name="Wu D."/>
            <person name="Tindall B."/>
            <person name="Pomrenke H.G."/>
            <person name="Brambilla E."/>
            <person name="Klenk H.-P."/>
            <person name="Eisen J.A."/>
        </authorList>
    </citation>
    <scope>NUCLEOTIDE SEQUENCE [LARGE SCALE GENOMIC DNA]</scope>
    <source>
        <strain evidence="3">ATCC 49424 / DSM 5305 / JCM 21570 / NBRC 103401 / IFAM 1448</strain>
    </source>
</reference>
<dbReference type="OrthoDB" id="9795306at2"/>
<dbReference type="RefSeq" id="WP_013630596.1">
    <property type="nucleotide sequence ID" value="NC_015174.1"/>
</dbReference>
<evidence type="ECO:0000313" key="3">
    <source>
        <dbReference type="Proteomes" id="UP000006860"/>
    </source>
</evidence>
<organism evidence="2 3">
    <name type="scientific">Rubinisphaera brasiliensis (strain ATCC 49424 / DSM 5305 / JCM 21570 / IAM 15109 / NBRC 103401 / IFAM 1448)</name>
    <name type="common">Planctomyces brasiliensis</name>
    <dbReference type="NCBI Taxonomy" id="756272"/>
    <lineage>
        <taxon>Bacteria</taxon>
        <taxon>Pseudomonadati</taxon>
        <taxon>Planctomycetota</taxon>
        <taxon>Planctomycetia</taxon>
        <taxon>Planctomycetales</taxon>
        <taxon>Planctomycetaceae</taxon>
        <taxon>Rubinisphaera</taxon>
    </lineage>
</organism>
<keyword evidence="3" id="KW-1185">Reference proteome</keyword>
<dbReference type="SUPFAM" id="SSF54427">
    <property type="entry name" value="NTF2-like"/>
    <property type="match status" value="1"/>
</dbReference>
<feature type="domain" description="SnoaL-like" evidence="1">
    <location>
        <begin position="14"/>
        <end position="135"/>
    </location>
</feature>
<dbReference type="EMBL" id="CP002546">
    <property type="protein sequence ID" value="ADY61891.1"/>
    <property type="molecule type" value="Genomic_DNA"/>
</dbReference>
<proteinExistence type="predicted"/>
<protein>
    <recommendedName>
        <fullName evidence="1">SnoaL-like domain-containing protein</fullName>
    </recommendedName>
</protein>
<dbReference type="Proteomes" id="UP000006860">
    <property type="component" value="Chromosome"/>
</dbReference>